<feature type="region of interest" description="Disordered" evidence="1">
    <location>
        <begin position="78"/>
        <end position="104"/>
    </location>
</feature>
<dbReference type="EMBL" id="JALNTZ010000004">
    <property type="protein sequence ID" value="KAJ3655410.1"/>
    <property type="molecule type" value="Genomic_DNA"/>
</dbReference>
<evidence type="ECO:0000313" key="3">
    <source>
        <dbReference type="Proteomes" id="UP001168821"/>
    </source>
</evidence>
<comment type="caution">
    <text evidence="2">The sequence shown here is derived from an EMBL/GenBank/DDBJ whole genome shotgun (WGS) entry which is preliminary data.</text>
</comment>
<evidence type="ECO:0000313" key="2">
    <source>
        <dbReference type="EMBL" id="KAJ3655410.1"/>
    </source>
</evidence>
<accession>A0AA38IFA8</accession>
<gene>
    <name evidence="2" type="ORF">Zmor_014542</name>
</gene>
<protein>
    <submittedName>
        <fullName evidence="2">Uncharacterized protein</fullName>
    </submittedName>
</protein>
<sequence>MSHEIARMFHVFPKVCETPYVRNAVGGLENTPRNSTQSKTMWSKHTFPTLRRFRQGTQNFPVVKTMGRLEHRWLKRAGAAGAGGHKSTCPPKITTSTNTLDIAK</sequence>
<feature type="compositionally biased region" description="Polar residues" evidence="1">
    <location>
        <begin position="93"/>
        <end position="104"/>
    </location>
</feature>
<evidence type="ECO:0000256" key="1">
    <source>
        <dbReference type="SAM" id="MobiDB-lite"/>
    </source>
</evidence>
<name>A0AA38IFA8_9CUCU</name>
<reference evidence="2" key="1">
    <citation type="journal article" date="2023" name="G3 (Bethesda)">
        <title>Whole genome assemblies of Zophobas morio and Tenebrio molitor.</title>
        <authorList>
            <person name="Kaur S."/>
            <person name="Stinson S.A."/>
            <person name="diCenzo G.C."/>
        </authorList>
    </citation>
    <scope>NUCLEOTIDE SEQUENCE</scope>
    <source>
        <strain evidence="2">QUZm001</strain>
    </source>
</reference>
<keyword evidence="3" id="KW-1185">Reference proteome</keyword>
<dbReference type="Proteomes" id="UP001168821">
    <property type="component" value="Unassembled WGS sequence"/>
</dbReference>
<proteinExistence type="predicted"/>
<dbReference type="AlphaFoldDB" id="A0AA38IFA8"/>
<organism evidence="2 3">
    <name type="scientific">Zophobas morio</name>
    <dbReference type="NCBI Taxonomy" id="2755281"/>
    <lineage>
        <taxon>Eukaryota</taxon>
        <taxon>Metazoa</taxon>
        <taxon>Ecdysozoa</taxon>
        <taxon>Arthropoda</taxon>
        <taxon>Hexapoda</taxon>
        <taxon>Insecta</taxon>
        <taxon>Pterygota</taxon>
        <taxon>Neoptera</taxon>
        <taxon>Endopterygota</taxon>
        <taxon>Coleoptera</taxon>
        <taxon>Polyphaga</taxon>
        <taxon>Cucujiformia</taxon>
        <taxon>Tenebrionidae</taxon>
        <taxon>Zophobas</taxon>
    </lineage>
</organism>